<name>A0AC60PDV8_IXOPE</name>
<comment type="caution">
    <text evidence="1">The sequence shown here is derived from an EMBL/GenBank/DDBJ whole genome shotgun (WGS) entry which is preliminary data.</text>
</comment>
<evidence type="ECO:0000313" key="2">
    <source>
        <dbReference type="Proteomes" id="UP000805193"/>
    </source>
</evidence>
<gene>
    <name evidence="1" type="ORF">HPB47_005267</name>
</gene>
<keyword evidence="2" id="KW-1185">Reference proteome</keyword>
<evidence type="ECO:0000313" key="1">
    <source>
        <dbReference type="EMBL" id="KAG0417902.1"/>
    </source>
</evidence>
<proteinExistence type="predicted"/>
<dbReference type="EMBL" id="JABSTQ010010788">
    <property type="protein sequence ID" value="KAG0417902.1"/>
    <property type="molecule type" value="Genomic_DNA"/>
</dbReference>
<dbReference type="Proteomes" id="UP000805193">
    <property type="component" value="Unassembled WGS sequence"/>
</dbReference>
<organism evidence="1 2">
    <name type="scientific">Ixodes persulcatus</name>
    <name type="common">Taiga tick</name>
    <dbReference type="NCBI Taxonomy" id="34615"/>
    <lineage>
        <taxon>Eukaryota</taxon>
        <taxon>Metazoa</taxon>
        <taxon>Ecdysozoa</taxon>
        <taxon>Arthropoda</taxon>
        <taxon>Chelicerata</taxon>
        <taxon>Arachnida</taxon>
        <taxon>Acari</taxon>
        <taxon>Parasitiformes</taxon>
        <taxon>Ixodida</taxon>
        <taxon>Ixodoidea</taxon>
        <taxon>Ixodidae</taxon>
        <taxon>Ixodinae</taxon>
        <taxon>Ixodes</taxon>
    </lineage>
</organism>
<reference evidence="1 2" key="1">
    <citation type="journal article" date="2020" name="Cell">
        <title>Large-Scale Comparative Analyses of Tick Genomes Elucidate Their Genetic Diversity and Vector Capacities.</title>
        <authorList>
            <consortium name="Tick Genome and Microbiome Consortium (TIGMIC)"/>
            <person name="Jia N."/>
            <person name="Wang J."/>
            <person name="Shi W."/>
            <person name="Du L."/>
            <person name="Sun Y."/>
            <person name="Zhan W."/>
            <person name="Jiang J.F."/>
            <person name="Wang Q."/>
            <person name="Zhang B."/>
            <person name="Ji P."/>
            <person name="Bell-Sakyi L."/>
            <person name="Cui X.M."/>
            <person name="Yuan T.T."/>
            <person name="Jiang B.G."/>
            <person name="Yang W.F."/>
            <person name="Lam T.T."/>
            <person name="Chang Q.C."/>
            <person name="Ding S.J."/>
            <person name="Wang X.J."/>
            <person name="Zhu J.G."/>
            <person name="Ruan X.D."/>
            <person name="Zhao L."/>
            <person name="Wei J.T."/>
            <person name="Ye R.Z."/>
            <person name="Que T.C."/>
            <person name="Du C.H."/>
            <person name="Zhou Y.H."/>
            <person name="Cheng J.X."/>
            <person name="Dai P.F."/>
            <person name="Guo W.B."/>
            <person name="Han X.H."/>
            <person name="Huang E.J."/>
            <person name="Li L.F."/>
            <person name="Wei W."/>
            <person name="Gao Y.C."/>
            <person name="Liu J.Z."/>
            <person name="Shao H.Z."/>
            <person name="Wang X."/>
            <person name="Wang C.C."/>
            <person name="Yang T.C."/>
            <person name="Huo Q.B."/>
            <person name="Li W."/>
            <person name="Chen H.Y."/>
            <person name="Chen S.E."/>
            <person name="Zhou L.G."/>
            <person name="Ni X.B."/>
            <person name="Tian J.H."/>
            <person name="Sheng Y."/>
            <person name="Liu T."/>
            <person name="Pan Y.S."/>
            <person name="Xia L.Y."/>
            <person name="Li J."/>
            <person name="Zhao F."/>
            <person name="Cao W.C."/>
        </authorList>
    </citation>
    <scope>NUCLEOTIDE SEQUENCE [LARGE SCALE GENOMIC DNA]</scope>
    <source>
        <strain evidence="1">Iper-2018</strain>
    </source>
</reference>
<sequence>MASCHVPADFLPTPGEQIMPWLTWKRGFRNHLEEEGNCVVEAFDLAGPPISATQDEFQVLLSALDAQFASARNVIVEGRKFVTRVQGLGETILKYLGALRRLASFCSYGEALESHVAQMFISHIRSTEMQDRLIRESGGANAPSLERAVQLVQQFERTSRDYNLFRRLSGDQDPNASHVVDRIQDGRYLHPLSDQQAQNGESCSRSEGSPPPPSLSGCESRQRLLEEKAVALFS</sequence>
<accession>A0AC60PDV8</accession>
<protein>
    <submittedName>
        <fullName evidence="1">Uncharacterized protein</fullName>
    </submittedName>
</protein>